<keyword evidence="1" id="KW-0238">DNA-binding</keyword>
<dbReference type="Proteomes" id="UP001241110">
    <property type="component" value="Unassembled WGS sequence"/>
</dbReference>
<dbReference type="GO" id="GO:0003677">
    <property type="term" value="F:DNA binding"/>
    <property type="evidence" value="ECO:0007669"/>
    <property type="project" value="UniProtKB-KW"/>
</dbReference>
<organism evidence="1 2">
    <name type="scientific">Xanthocytophaga flava</name>
    <dbReference type="NCBI Taxonomy" id="3048013"/>
    <lineage>
        <taxon>Bacteria</taxon>
        <taxon>Pseudomonadati</taxon>
        <taxon>Bacteroidota</taxon>
        <taxon>Cytophagia</taxon>
        <taxon>Cytophagales</taxon>
        <taxon>Rhodocytophagaceae</taxon>
        <taxon>Xanthocytophaga</taxon>
    </lineage>
</organism>
<dbReference type="AlphaFoldDB" id="A0AAE3QSI7"/>
<dbReference type="EMBL" id="JASJOS010000006">
    <property type="protein sequence ID" value="MDJ1481883.1"/>
    <property type="molecule type" value="Genomic_DNA"/>
</dbReference>
<reference evidence="1" key="1">
    <citation type="submission" date="2023-05" db="EMBL/GenBank/DDBJ databases">
        <authorList>
            <person name="Zhang X."/>
        </authorList>
    </citation>
    <scope>NUCLEOTIDE SEQUENCE</scope>
    <source>
        <strain evidence="1">YF14B1</strain>
    </source>
</reference>
<sequence>MSLPTVPLDQKRVWRLADLAAYSGWGQAYIYKLVMLGKVPGVSKPNGKTLFFDSQIVIPWLLSNPLKTHEEIDQKAATYVALNP</sequence>
<evidence type="ECO:0000313" key="2">
    <source>
        <dbReference type="Proteomes" id="UP001241110"/>
    </source>
</evidence>
<accession>A0AAE3QSI7</accession>
<protein>
    <submittedName>
        <fullName evidence="1">DNA-binding protein</fullName>
    </submittedName>
</protein>
<dbReference type="RefSeq" id="WP_313980273.1">
    <property type="nucleotide sequence ID" value="NZ_JASJOS010000006.1"/>
</dbReference>
<gene>
    <name evidence="1" type="ORF">QNI16_15385</name>
</gene>
<comment type="caution">
    <text evidence="1">The sequence shown here is derived from an EMBL/GenBank/DDBJ whole genome shotgun (WGS) entry which is preliminary data.</text>
</comment>
<name>A0AAE3QSI7_9BACT</name>
<evidence type="ECO:0000313" key="1">
    <source>
        <dbReference type="EMBL" id="MDJ1481883.1"/>
    </source>
</evidence>
<proteinExistence type="predicted"/>